<dbReference type="SMART" id="SM00382">
    <property type="entry name" value="AAA"/>
    <property type="match status" value="1"/>
</dbReference>
<evidence type="ECO:0000256" key="2">
    <source>
        <dbReference type="ARBA" id="ARBA00022448"/>
    </source>
</evidence>
<dbReference type="PROSITE" id="PS50893">
    <property type="entry name" value="ABC_TRANSPORTER_2"/>
    <property type="match status" value="1"/>
</dbReference>
<dbReference type="InterPro" id="IPR003593">
    <property type="entry name" value="AAA+_ATPase"/>
</dbReference>
<name>A0A2U2MXG2_9GAMM</name>
<evidence type="ECO:0000256" key="3">
    <source>
        <dbReference type="ARBA" id="ARBA00022741"/>
    </source>
</evidence>
<reference evidence="7 8" key="1">
    <citation type="submission" date="2018-05" db="EMBL/GenBank/DDBJ databases">
        <title>Spiribacter halobius sp. nov., a moderately halophilic bacterium isolated from marine solar saltern.</title>
        <authorList>
            <person name="Zheng W.-S."/>
            <person name="Lu D.-C."/>
            <person name="Du Z.-J."/>
        </authorList>
    </citation>
    <scope>NUCLEOTIDE SEQUENCE [LARGE SCALE GENOMIC DNA]</scope>
    <source>
        <strain evidence="7 8">E85</strain>
    </source>
</reference>
<evidence type="ECO:0000313" key="8">
    <source>
        <dbReference type="Proteomes" id="UP000245474"/>
    </source>
</evidence>
<comment type="similarity">
    <text evidence="1">Belongs to the ABC transporter superfamily.</text>
</comment>
<dbReference type="Proteomes" id="UP000245474">
    <property type="component" value="Unassembled WGS sequence"/>
</dbReference>
<accession>A0A2U2MXG2</accession>
<dbReference type="Gene3D" id="3.40.50.300">
    <property type="entry name" value="P-loop containing nucleotide triphosphate hydrolases"/>
    <property type="match status" value="1"/>
</dbReference>
<keyword evidence="2" id="KW-0813">Transport</keyword>
<dbReference type="OrthoDB" id="9806726at2"/>
<evidence type="ECO:0000259" key="6">
    <source>
        <dbReference type="PROSITE" id="PS50893"/>
    </source>
</evidence>
<dbReference type="SUPFAM" id="SSF52540">
    <property type="entry name" value="P-loop containing nucleoside triphosphate hydrolases"/>
    <property type="match status" value="1"/>
</dbReference>
<dbReference type="InterPro" id="IPR017871">
    <property type="entry name" value="ABC_transporter-like_CS"/>
</dbReference>
<dbReference type="GO" id="GO:0005524">
    <property type="term" value="F:ATP binding"/>
    <property type="evidence" value="ECO:0007669"/>
    <property type="project" value="UniProtKB-KW"/>
</dbReference>
<organism evidence="7 8">
    <name type="scientific">Sediminicurvatus halobius</name>
    <dbReference type="NCBI Taxonomy" id="2182432"/>
    <lineage>
        <taxon>Bacteria</taxon>
        <taxon>Pseudomonadati</taxon>
        <taxon>Pseudomonadota</taxon>
        <taxon>Gammaproteobacteria</taxon>
        <taxon>Chromatiales</taxon>
        <taxon>Ectothiorhodospiraceae</taxon>
        <taxon>Sediminicurvatus</taxon>
    </lineage>
</organism>
<dbReference type="InterPro" id="IPR027417">
    <property type="entry name" value="P-loop_NTPase"/>
</dbReference>
<evidence type="ECO:0000256" key="4">
    <source>
        <dbReference type="ARBA" id="ARBA00022840"/>
    </source>
</evidence>
<dbReference type="InterPro" id="IPR050153">
    <property type="entry name" value="Metal_Ion_Import_ABC"/>
</dbReference>
<dbReference type="InterPro" id="IPR003439">
    <property type="entry name" value="ABC_transporter-like_ATP-bd"/>
</dbReference>
<dbReference type="FunFam" id="3.40.50.300:FF:000134">
    <property type="entry name" value="Iron-enterobactin ABC transporter ATP-binding protein"/>
    <property type="match status" value="1"/>
</dbReference>
<dbReference type="Pfam" id="PF00005">
    <property type="entry name" value="ABC_tran"/>
    <property type="match status" value="1"/>
</dbReference>
<dbReference type="PANTHER" id="PTHR42734:SF5">
    <property type="entry name" value="IRON TRANSPORT SYSTEM ATP-BINDING PROTEIN HI_0361-RELATED"/>
    <property type="match status" value="1"/>
</dbReference>
<evidence type="ECO:0000256" key="5">
    <source>
        <dbReference type="SAM" id="MobiDB-lite"/>
    </source>
</evidence>
<dbReference type="PROSITE" id="PS00211">
    <property type="entry name" value="ABC_TRANSPORTER_1"/>
    <property type="match status" value="1"/>
</dbReference>
<feature type="domain" description="ABC transporter" evidence="6">
    <location>
        <begin position="13"/>
        <end position="245"/>
    </location>
</feature>
<dbReference type="GO" id="GO:0016887">
    <property type="term" value="F:ATP hydrolysis activity"/>
    <property type="evidence" value="ECO:0007669"/>
    <property type="project" value="InterPro"/>
</dbReference>
<feature type="region of interest" description="Disordered" evidence="5">
    <location>
        <begin position="251"/>
        <end position="272"/>
    </location>
</feature>
<gene>
    <name evidence="7" type="ORF">DEM34_15790</name>
</gene>
<dbReference type="CDD" id="cd03235">
    <property type="entry name" value="ABC_Metallic_Cations"/>
    <property type="match status" value="1"/>
</dbReference>
<dbReference type="EMBL" id="QFFI01000031">
    <property type="protein sequence ID" value="PWG61565.1"/>
    <property type="molecule type" value="Genomic_DNA"/>
</dbReference>
<dbReference type="PANTHER" id="PTHR42734">
    <property type="entry name" value="METAL TRANSPORT SYSTEM ATP-BINDING PROTEIN TM_0124-RELATED"/>
    <property type="match status" value="1"/>
</dbReference>
<keyword evidence="8" id="KW-1185">Reference proteome</keyword>
<evidence type="ECO:0000256" key="1">
    <source>
        <dbReference type="ARBA" id="ARBA00005417"/>
    </source>
</evidence>
<proteinExistence type="inferred from homology"/>
<protein>
    <submittedName>
        <fullName evidence="7">Manganese ABC transporter ATP-binding protein</fullName>
    </submittedName>
</protein>
<sequence length="272" mass="29512">MPASHLHEPELALHVEDLTVSYGDRPALWDIDLDVPPGVLCGIVGPNGAGKSTLLKTVLGLIPPAAGHVRLFGRPYAAQRRRVGYVPQRSSVDWEFPTSALDVVTMGLYGQLGWFRRPGRAERARARAALDEVGMAPLADRQISELSGGQQQRVFLARALVQDADIYFLDEPMAGVDATTERAIIELLRGLRDRGKTAIVVHHDLNTVRSYFDWLVLLNVRVVAQGAMAETYTAANLRRAYGGQVALLQTGASGEDEESPDAGAAARERAVP</sequence>
<comment type="caution">
    <text evidence="7">The sequence shown here is derived from an EMBL/GenBank/DDBJ whole genome shotgun (WGS) entry which is preliminary data.</text>
</comment>
<keyword evidence="4 7" id="KW-0067">ATP-binding</keyword>
<keyword evidence="3" id="KW-0547">Nucleotide-binding</keyword>
<dbReference type="AlphaFoldDB" id="A0A2U2MXG2"/>
<dbReference type="RefSeq" id="WP_109679800.1">
    <property type="nucleotide sequence ID" value="NZ_CP086615.1"/>
</dbReference>
<evidence type="ECO:0000313" key="7">
    <source>
        <dbReference type="EMBL" id="PWG61565.1"/>
    </source>
</evidence>